<dbReference type="EMBL" id="CZPZ01000001">
    <property type="protein sequence ID" value="CUS31875.1"/>
    <property type="molecule type" value="Genomic_DNA"/>
</dbReference>
<reference evidence="2" key="1">
    <citation type="submission" date="2015-10" db="EMBL/GenBank/DDBJ databases">
        <authorList>
            <person name="Luecker S."/>
            <person name="Luecker S."/>
        </authorList>
    </citation>
    <scope>NUCLEOTIDE SEQUENCE [LARGE SCALE GENOMIC DNA]</scope>
</reference>
<dbReference type="AlphaFoldDB" id="A0A0S4L2H8"/>
<proteinExistence type="predicted"/>
<organism evidence="1 2">
    <name type="scientific">Candidatus Nitrospira nitrificans</name>
    <dbReference type="NCBI Taxonomy" id="1742973"/>
    <lineage>
        <taxon>Bacteria</taxon>
        <taxon>Pseudomonadati</taxon>
        <taxon>Nitrospirota</taxon>
        <taxon>Nitrospiria</taxon>
        <taxon>Nitrospirales</taxon>
        <taxon>Nitrospiraceae</taxon>
        <taxon>Nitrospira</taxon>
    </lineage>
</organism>
<evidence type="ECO:0000313" key="1">
    <source>
        <dbReference type="EMBL" id="CUS31875.1"/>
    </source>
</evidence>
<evidence type="ECO:0000313" key="2">
    <source>
        <dbReference type="Proteomes" id="UP000198736"/>
    </source>
</evidence>
<dbReference type="Proteomes" id="UP000198736">
    <property type="component" value="Unassembled WGS sequence"/>
</dbReference>
<keyword evidence="2" id="KW-1185">Reference proteome</keyword>
<dbReference type="STRING" id="1742973.COMA2_10341"/>
<accession>A0A0S4L2H8</accession>
<name>A0A0S4L2H8_9BACT</name>
<sequence length="86" mass="10140">MRDEPMRGGHELADDIMLSKTNEGAKNPAVVGAQVVGKEPHRRYSRRRPTEKRWRFVERQEAKILSRRTEHVGELTYEPDIQPCRW</sequence>
<protein>
    <submittedName>
        <fullName evidence="1">Uncharacterized protein</fullName>
    </submittedName>
</protein>
<gene>
    <name evidence="1" type="ORF">COMA2_10341</name>
</gene>